<dbReference type="CDD" id="cd16105">
    <property type="entry name" value="Ubl_ASPSCR1_like"/>
    <property type="match status" value="1"/>
</dbReference>
<dbReference type="CDD" id="cd17075">
    <property type="entry name" value="UBX1_UBXN9"/>
    <property type="match status" value="1"/>
</dbReference>
<feature type="domain" description="TUG ubiquitin-like" evidence="2">
    <location>
        <begin position="8"/>
        <end position="71"/>
    </location>
</feature>
<proteinExistence type="predicted"/>
<protein>
    <recommendedName>
        <fullName evidence="2">TUG ubiquitin-like domain-containing protein</fullName>
    </recommendedName>
</protein>
<dbReference type="GO" id="GO:0012506">
    <property type="term" value="C:vesicle membrane"/>
    <property type="evidence" value="ECO:0007669"/>
    <property type="project" value="TreeGrafter"/>
</dbReference>
<dbReference type="GO" id="GO:0042593">
    <property type="term" value="P:glucose homeostasis"/>
    <property type="evidence" value="ECO:0007669"/>
    <property type="project" value="TreeGrafter"/>
</dbReference>
<dbReference type="InterPro" id="IPR059238">
    <property type="entry name" value="UBX1_UBXN9"/>
</dbReference>
<dbReference type="EMBL" id="LIAE01006356">
    <property type="protein sequence ID" value="PAV90749.1"/>
    <property type="molecule type" value="Genomic_DNA"/>
</dbReference>
<evidence type="ECO:0000256" key="1">
    <source>
        <dbReference type="SAM" id="MobiDB-lite"/>
    </source>
</evidence>
<gene>
    <name evidence="3" type="ORF">WR25_01612</name>
</gene>
<accession>A0A2A2LX26</accession>
<dbReference type="PANTHER" id="PTHR46467">
    <property type="entry name" value="TETHER CONTAINING UBX DOMAIN FOR GLUT4"/>
    <property type="match status" value="1"/>
</dbReference>
<dbReference type="InterPro" id="IPR021569">
    <property type="entry name" value="TUG-UBL1"/>
</dbReference>
<dbReference type="OrthoDB" id="440781at2759"/>
<sequence>MSGVTVILPNARRVQVKTTPSTLLSHILSEACLMGGFEVSAFDLQTQSRKKIDLSLSFRLSGLPNNATLEMIPKSTANSAQVEIALQVPSGTRKTQQIAASSSLFEMLALFEKEFGENLTEEVEGQSPCAVYMNKQYSGELELQSNILSSLGISGKVLIRFIRMTLTEEQKESIRVKIEEEQKKKQALAVQFEKAKLENEERERIQREMEERFARELAEKEAVEEAKRKEEEEKWRKEREAQIANGQEPMEVDGASQSNLQQNMPMHSGRDMLSDMPMSDPNAWSFDAPVFSFNPNQSRPIAPDPNAFNSASDEHISQLNRLLEQIDNSLQNSNSLDNLVDIVANQGRIPLSQIAQIAEALPAEPESFHPVVIEPCDRKAIIFAKEKDGAFESSEPVPDEFFEVKVEDLKSIQKDLREDVRQQTQRALLPKAFVQNKNRQLKMAAYKNTVIRLAVETSEKNFIELDLAPKATLVLKSVDIGSEMVFNELRERINSSTQTEADQLSTEWLAVNTSFRPFTGLALPEESRQTKRPSTTDGGNDDKRHRSAHETQNTNLPKWFKRQ</sequence>
<keyword evidence="4" id="KW-1185">Reference proteome</keyword>
<dbReference type="Proteomes" id="UP000218231">
    <property type="component" value="Unassembled WGS sequence"/>
</dbReference>
<feature type="compositionally biased region" description="Basic and acidic residues" evidence="1">
    <location>
        <begin position="219"/>
        <end position="241"/>
    </location>
</feature>
<evidence type="ECO:0000313" key="4">
    <source>
        <dbReference type="Proteomes" id="UP000218231"/>
    </source>
</evidence>
<evidence type="ECO:0000259" key="2">
    <source>
        <dbReference type="Pfam" id="PF11470"/>
    </source>
</evidence>
<dbReference type="PANTHER" id="PTHR46467:SF1">
    <property type="entry name" value="TETHER CONTAINING UBX DOMAIN FOR GLUT4"/>
    <property type="match status" value="1"/>
</dbReference>
<evidence type="ECO:0000313" key="3">
    <source>
        <dbReference type="EMBL" id="PAV90749.1"/>
    </source>
</evidence>
<dbReference type="Gene3D" id="3.10.20.90">
    <property type="entry name" value="Phosphatidylinositol 3-kinase Catalytic Subunit, Chain A, domain 1"/>
    <property type="match status" value="1"/>
</dbReference>
<feature type="region of interest" description="Disordered" evidence="1">
    <location>
        <begin position="219"/>
        <end position="253"/>
    </location>
</feature>
<organism evidence="3 4">
    <name type="scientific">Diploscapter pachys</name>
    <dbReference type="NCBI Taxonomy" id="2018661"/>
    <lineage>
        <taxon>Eukaryota</taxon>
        <taxon>Metazoa</taxon>
        <taxon>Ecdysozoa</taxon>
        <taxon>Nematoda</taxon>
        <taxon>Chromadorea</taxon>
        <taxon>Rhabditida</taxon>
        <taxon>Rhabditina</taxon>
        <taxon>Rhabditomorpha</taxon>
        <taxon>Rhabditoidea</taxon>
        <taxon>Rhabditidae</taxon>
        <taxon>Diploscapter</taxon>
    </lineage>
</organism>
<feature type="region of interest" description="Disordered" evidence="1">
    <location>
        <begin position="520"/>
        <end position="563"/>
    </location>
</feature>
<dbReference type="Pfam" id="PF11470">
    <property type="entry name" value="TUG-UBL1"/>
    <property type="match status" value="1"/>
</dbReference>
<dbReference type="GO" id="GO:0005737">
    <property type="term" value="C:cytoplasm"/>
    <property type="evidence" value="ECO:0007669"/>
    <property type="project" value="TreeGrafter"/>
</dbReference>
<name>A0A2A2LX26_9BILA</name>
<dbReference type="GO" id="GO:0006886">
    <property type="term" value="P:intracellular protein transport"/>
    <property type="evidence" value="ECO:0007669"/>
    <property type="project" value="TreeGrafter"/>
</dbReference>
<reference evidence="3 4" key="1">
    <citation type="journal article" date="2017" name="Curr. Biol.">
        <title>Genome architecture and evolution of a unichromosomal asexual nematode.</title>
        <authorList>
            <person name="Fradin H."/>
            <person name="Zegar C."/>
            <person name="Gutwein M."/>
            <person name="Lucas J."/>
            <person name="Kovtun M."/>
            <person name="Corcoran D."/>
            <person name="Baugh L.R."/>
            <person name="Kiontke K."/>
            <person name="Gunsalus K."/>
            <person name="Fitch D.H."/>
            <person name="Piano F."/>
        </authorList>
    </citation>
    <scope>NUCLEOTIDE SEQUENCE [LARGE SCALE GENOMIC DNA]</scope>
    <source>
        <strain evidence="3">PF1309</strain>
    </source>
</reference>
<dbReference type="SUPFAM" id="SSF54236">
    <property type="entry name" value="Ubiquitin-like"/>
    <property type="match status" value="1"/>
</dbReference>
<dbReference type="AlphaFoldDB" id="A0A2A2LX26"/>
<comment type="caution">
    <text evidence="3">The sequence shown here is derived from an EMBL/GenBank/DDBJ whole genome shotgun (WGS) entry which is preliminary data.</text>
</comment>
<dbReference type="STRING" id="2018661.A0A2A2LX26"/>
<dbReference type="InterPro" id="IPR029071">
    <property type="entry name" value="Ubiquitin-like_domsf"/>
</dbReference>
<dbReference type="GO" id="GO:0005634">
    <property type="term" value="C:nucleus"/>
    <property type="evidence" value="ECO:0007669"/>
    <property type="project" value="TreeGrafter"/>
</dbReference>